<accession>A0AC35EZ20</accession>
<sequence length="213" mass="24267">MYSTISFCILSIPLEIYYYFVWPDEKSMNPYWVWWAGMIQSMTLMAIPITVLFLSIDRCLIIALPNSECKRKPFIIGLTIVSILVACGVSLWYDDLEPYIKIPEKFAELSICRDFTCLLQRASFTVYLVIKLFITFAIVIGFTINLNEILGPYRTALGALDAGVCAFSYYKVISRKMNATKTTPLGTSKREASVYKIVNAIKKNNWVNSTVNQ</sequence>
<reference evidence="2" key="1">
    <citation type="submission" date="2022-11" db="UniProtKB">
        <authorList>
            <consortium name="WormBaseParasite"/>
        </authorList>
    </citation>
    <scope>IDENTIFICATION</scope>
</reference>
<dbReference type="Proteomes" id="UP000887580">
    <property type="component" value="Unplaced"/>
</dbReference>
<evidence type="ECO:0000313" key="1">
    <source>
        <dbReference type="Proteomes" id="UP000887580"/>
    </source>
</evidence>
<proteinExistence type="predicted"/>
<organism evidence="1 2">
    <name type="scientific">Panagrolaimus sp. PS1159</name>
    <dbReference type="NCBI Taxonomy" id="55785"/>
    <lineage>
        <taxon>Eukaryota</taxon>
        <taxon>Metazoa</taxon>
        <taxon>Ecdysozoa</taxon>
        <taxon>Nematoda</taxon>
        <taxon>Chromadorea</taxon>
        <taxon>Rhabditida</taxon>
        <taxon>Tylenchina</taxon>
        <taxon>Panagrolaimomorpha</taxon>
        <taxon>Panagrolaimoidea</taxon>
        <taxon>Panagrolaimidae</taxon>
        <taxon>Panagrolaimus</taxon>
    </lineage>
</organism>
<evidence type="ECO:0000313" key="2">
    <source>
        <dbReference type="WBParaSite" id="PS1159_v2.g1147.t1"/>
    </source>
</evidence>
<dbReference type="WBParaSite" id="PS1159_v2.g1147.t1">
    <property type="protein sequence ID" value="PS1159_v2.g1147.t1"/>
    <property type="gene ID" value="PS1159_v2.g1147"/>
</dbReference>
<protein>
    <submittedName>
        <fullName evidence="2">G-protein coupled receptors family 1 profile domain-containing protein</fullName>
    </submittedName>
</protein>
<name>A0AC35EZ20_9BILA</name>